<feature type="transmembrane region" description="Helical" evidence="5">
    <location>
        <begin position="44"/>
        <end position="62"/>
    </location>
</feature>
<dbReference type="OrthoDB" id="2982876at2759"/>
<keyword evidence="3 5" id="KW-1133">Transmembrane helix</keyword>
<proteinExistence type="predicted"/>
<keyword evidence="7" id="KW-1185">Reference proteome</keyword>
<reference evidence="6 7" key="1">
    <citation type="journal article" date="2019" name="Nat. Ecol. Evol.">
        <title>Megaphylogeny resolves global patterns of mushroom evolution.</title>
        <authorList>
            <person name="Varga T."/>
            <person name="Krizsan K."/>
            <person name="Foldi C."/>
            <person name="Dima B."/>
            <person name="Sanchez-Garcia M."/>
            <person name="Sanchez-Ramirez S."/>
            <person name="Szollosi G.J."/>
            <person name="Szarkandi J.G."/>
            <person name="Papp V."/>
            <person name="Albert L."/>
            <person name="Andreopoulos W."/>
            <person name="Angelini C."/>
            <person name="Antonin V."/>
            <person name="Barry K.W."/>
            <person name="Bougher N.L."/>
            <person name="Buchanan P."/>
            <person name="Buyck B."/>
            <person name="Bense V."/>
            <person name="Catcheside P."/>
            <person name="Chovatia M."/>
            <person name="Cooper J."/>
            <person name="Damon W."/>
            <person name="Desjardin D."/>
            <person name="Finy P."/>
            <person name="Geml J."/>
            <person name="Haridas S."/>
            <person name="Hughes K."/>
            <person name="Justo A."/>
            <person name="Karasinski D."/>
            <person name="Kautmanova I."/>
            <person name="Kiss B."/>
            <person name="Kocsube S."/>
            <person name="Kotiranta H."/>
            <person name="LaButti K.M."/>
            <person name="Lechner B.E."/>
            <person name="Liimatainen K."/>
            <person name="Lipzen A."/>
            <person name="Lukacs Z."/>
            <person name="Mihaltcheva S."/>
            <person name="Morgado L.N."/>
            <person name="Niskanen T."/>
            <person name="Noordeloos M.E."/>
            <person name="Ohm R.A."/>
            <person name="Ortiz-Santana B."/>
            <person name="Ovrebo C."/>
            <person name="Racz N."/>
            <person name="Riley R."/>
            <person name="Savchenko A."/>
            <person name="Shiryaev A."/>
            <person name="Soop K."/>
            <person name="Spirin V."/>
            <person name="Szebenyi C."/>
            <person name="Tomsovsky M."/>
            <person name="Tulloss R.E."/>
            <person name="Uehling J."/>
            <person name="Grigoriev I.V."/>
            <person name="Vagvolgyi C."/>
            <person name="Papp T."/>
            <person name="Martin F.M."/>
            <person name="Miettinen O."/>
            <person name="Hibbett D.S."/>
            <person name="Nagy L.G."/>
        </authorList>
    </citation>
    <scope>NUCLEOTIDE SEQUENCE [LARGE SCALE GENOMIC DNA]</scope>
    <source>
        <strain evidence="6 7">FP101781</strain>
    </source>
</reference>
<protein>
    <submittedName>
        <fullName evidence="6">RTA1-like protein</fullName>
    </submittedName>
</protein>
<dbReference type="GO" id="GO:0005886">
    <property type="term" value="C:plasma membrane"/>
    <property type="evidence" value="ECO:0007669"/>
    <property type="project" value="TreeGrafter"/>
</dbReference>
<dbReference type="GO" id="GO:0000324">
    <property type="term" value="C:fungal-type vacuole"/>
    <property type="evidence" value="ECO:0007669"/>
    <property type="project" value="TreeGrafter"/>
</dbReference>
<dbReference type="EMBL" id="QPFP01000037">
    <property type="protein sequence ID" value="TEB27776.1"/>
    <property type="molecule type" value="Genomic_DNA"/>
</dbReference>
<feature type="transmembrane region" description="Helical" evidence="5">
    <location>
        <begin position="156"/>
        <end position="180"/>
    </location>
</feature>
<comment type="caution">
    <text evidence="6">The sequence shown here is derived from an EMBL/GenBank/DDBJ whole genome shotgun (WGS) entry which is preliminary data.</text>
</comment>
<dbReference type="Pfam" id="PF04479">
    <property type="entry name" value="RTA1"/>
    <property type="match status" value="1"/>
</dbReference>
<dbReference type="Proteomes" id="UP000298030">
    <property type="component" value="Unassembled WGS sequence"/>
</dbReference>
<evidence type="ECO:0000256" key="5">
    <source>
        <dbReference type="SAM" id="Phobius"/>
    </source>
</evidence>
<sequence>MSLGTTPRNFYHYVPSKWAGFVFTGLFVAITLAHLGVAVRRRMWFILPTIVTCGILEIIGWACRLMSSYDPHKRMPYIIQTSTIVLAPTAFLAVVFILTGQIIGKMGSIYSRLNARYYTVVFLSCDIFALLVQGSGGGLAASASSGNGDPTLGANIMLGGIIFQTSVIFLFALSCLEFFIRYFRHRPVRTIGSHEKASKDTDRGEFTKELRIMVWALTFITFILFVRAIYRTIELAGGWEGPVIKIQSLFLIFDPLMIVLAMGTLNIIHPWKYLYSTPAESFRLVSTNTPSYEP</sequence>
<evidence type="ECO:0000256" key="3">
    <source>
        <dbReference type="ARBA" id="ARBA00022989"/>
    </source>
</evidence>
<dbReference type="PANTHER" id="PTHR31465:SF9">
    <property type="entry name" value="SPHINGOID LONG-CHAIN BASE TRANSPORTER RSB1"/>
    <property type="match status" value="1"/>
</dbReference>
<accession>A0A4Y7T0T9</accession>
<feature type="transmembrane region" description="Helical" evidence="5">
    <location>
        <begin position="115"/>
        <end position="136"/>
    </location>
</feature>
<feature type="transmembrane region" description="Helical" evidence="5">
    <location>
        <begin position="212"/>
        <end position="230"/>
    </location>
</feature>
<dbReference type="InterPro" id="IPR007568">
    <property type="entry name" value="RTA1"/>
</dbReference>
<feature type="transmembrane region" description="Helical" evidence="5">
    <location>
        <begin position="18"/>
        <end position="37"/>
    </location>
</feature>
<organism evidence="6 7">
    <name type="scientific">Coprinellus micaceus</name>
    <name type="common">Glistening ink-cap mushroom</name>
    <name type="synonym">Coprinus micaceus</name>
    <dbReference type="NCBI Taxonomy" id="71717"/>
    <lineage>
        <taxon>Eukaryota</taxon>
        <taxon>Fungi</taxon>
        <taxon>Dikarya</taxon>
        <taxon>Basidiomycota</taxon>
        <taxon>Agaricomycotina</taxon>
        <taxon>Agaricomycetes</taxon>
        <taxon>Agaricomycetidae</taxon>
        <taxon>Agaricales</taxon>
        <taxon>Agaricineae</taxon>
        <taxon>Psathyrellaceae</taxon>
        <taxon>Coprinellus</taxon>
    </lineage>
</organism>
<dbReference type="PANTHER" id="PTHR31465">
    <property type="entry name" value="PROTEIN RTA1-RELATED"/>
    <property type="match status" value="1"/>
</dbReference>
<feature type="transmembrane region" description="Helical" evidence="5">
    <location>
        <begin position="82"/>
        <end position="103"/>
    </location>
</feature>
<keyword evidence="4 5" id="KW-0472">Membrane</keyword>
<evidence type="ECO:0000313" key="6">
    <source>
        <dbReference type="EMBL" id="TEB27776.1"/>
    </source>
</evidence>
<evidence type="ECO:0000313" key="7">
    <source>
        <dbReference type="Proteomes" id="UP000298030"/>
    </source>
</evidence>
<evidence type="ECO:0000256" key="2">
    <source>
        <dbReference type="ARBA" id="ARBA00022692"/>
    </source>
</evidence>
<evidence type="ECO:0000256" key="1">
    <source>
        <dbReference type="ARBA" id="ARBA00004141"/>
    </source>
</evidence>
<name>A0A4Y7T0T9_COPMI</name>
<keyword evidence="2 5" id="KW-0812">Transmembrane</keyword>
<feature type="transmembrane region" description="Helical" evidence="5">
    <location>
        <begin position="250"/>
        <end position="268"/>
    </location>
</feature>
<gene>
    <name evidence="6" type="ORF">FA13DRAFT_856752</name>
</gene>
<comment type="subcellular location">
    <subcellularLocation>
        <location evidence="1">Membrane</location>
        <topology evidence="1">Multi-pass membrane protein</topology>
    </subcellularLocation>
</comment>
<evidence type="ECO:0000256" key="4">
    <source>
        <dbReference type="ARBA" id="ARBA00023136"/>
    </source>
</evidence>
<dbReference type="AlphaFoldDB" id="A0A4Y7T0T9"/>
<dbReference type="STRING" id="71717.A0A4Y7T0T9"/>